<reference evidence="2 3" key="1">
    <citation type="journal article" date="2017" name="ISME J.">
        <title>Energy and carbon metabolisms in a deep terrestrial subsurface fluid microbial community.</title>
        <authorList>
            <person name="Momper L."/>
            <person name="Jungbluth S.P."/>
            <person name="Lee M.D."/>
            <person name="Amend J.P."/>
        </authorList>
    </citation>
    <scope>NUCLEOTIDE SEQUENCE [LARGE SCALE GENOMIC DNA]</scope>
    <source>
        <strain evidence="2">SURF_5</strain>
    </source>
</reference>
<organism evidence="2 3">
    <name type="scientific">Abyssobacteria bacterium (strain SURF_5)</name>
    <dbReference type="NCBI Taxonomy" id="2093360"/>
    <lineage>
        <taxon>Bacteria</taxon>
        <taxon>Pseudomonadati</taxon>
        <taxon>Candidatus Hydrogenedentota</taxon>
        <taxon>Candidatus Abyssobacteria</taxon>
    </lineage>
</organism>
<sequence>MENKPLGNVVVTVERVAGAPAAAVANSFGRFPRIEGLLRSCEKVFIKVNAVYFHPHLHTSLDLIEAAVEYIKRVDSKKRIYLMENCSQGNFSRLCFSTIGLDALAKKLRVYCLYLDEEKSVKVMMRDGKNESEARFPQILYENLIVGRDKNLYLNMPVLKAHCQTQMTAGIKNQMGLLYDKDKARHHNHRLHQKLVDLLAFIRPDFTLVDALKVVARGPIPAVKYLPDLLNEKDVIVAGEDVVAVDAVCAKILGYDPVEVKHLSLAAAQGFGEGNLQNIRIEGQLPTCKERIPWEYNPHLPDSMKIVVGKGGACYEGCLGHLEQVAELLVNERQTPHDFDGLPLTIVTGRNLEDDQFNGLREPIIVLGKCACKEALERVRKQYIHVEPLNTCGRCDNIIALLAENLNVSVLDLSPLSRLEIYRQFLTGRLHGLRYKIPR</sequence>
<dbReference type="Pfam" id="PF04015">
    <property type="entry name" value="DUF362"/>
    <property type="match status" value="1"/>
</dbReference>
<feature type="domain" description="DUF362" evidence="1">
    <location>
        <begin position="44"/>
        <end position="251"/>
    </location>
</feature>
<evidence type="ECO:0000313" key="2">
    <source>
        <dbReference type="EMBL" id="RJP20700.1"/>
    </source>
</evidence>
<dbReference type="EMBL" id="QZKU01000075">
    <property type="protein sequence ID" value="RJP20700.1"/>
    <property type="molecule type" value="Genomic_DNA"/>
</dbReference>
<protein>
    <submittedName>
        <fullName evidence="2">DUF362 domain-containing protein</fullName>
    </submittedName>
</protein>
<comment type="caution">
    <text evidence="2">The sequence shown here is derived from an EMBL/GenBank/DDBJ whole genome shotgun (WGS) entry which is preliminary data.</text>
</comment>
<dbReference type="Proteomes" id="UP000265882">
    <property type="component" value="Unassembled WGS sequence"/>
</dbReference>
<name>A0A3A4NUC8_ABYX5</name>
<evidence type="ECO:0000259" key="1">
    <source>
        <dbReference type="Pfam" id="PF04015"/>
    </source>
</evidence>
<dbReference type="AlphaFoldDB" id="A0A3A4NUC8"/>
<evidence type="ECO:0000313" key="3">
    <source>
        <dbReference type="Proteomes" id="UP000265882"/>
    </source>
</evidence>
<gene>
    <name evidence="2" type="ORF">C4520_11125</name>
</gene>
<dbReference type="InterPro" id="IPR007160">
    <property type="entry name" value="DUF362"/>
</dbReference>
<accession>A0A3A4NUC8</accession>
<proteinExistence type="predicted"/>